<reference evidence="2 3" key="1">
    <citation type="journal article" date="2023" name="bioRxiv">
        <title>Conserved and derived expression patterns and positive selection on dental genes reveal complex evolutionary context of ever-growing rodent molars.</title>
        <authorList>
            <person name="Calamari Z.T."/>
            <person name="Song A."/>
            <person name="Cohen E."/>
            <person name="Akter M."/>
            <person name="Roy R.D."/>
            <person name="Hallikas O."/>
            <person name="Christensen M.M."/>
            <person name="Li P."/>
            <person name="Marangoni P."/>
            <person name="Jernvall J."/>
            <person name="Klein O.D."/>
        </authorList>
    </citation>
    <scope>NUCLEOTIDE SEQUENCE [LARGE SCALE GENOMIC DNA]</scope>
    <source>
        <strain evidence="2">V071</strain>
    </source>
</reference>
<comment type="caution">
    <text evidence="2">The sequence shown here is derived from an EMBL/GenBank/DDBJ whole genome shotgun (WGS) entry which is preliminary data.</text>
</comment>
<dbReference type="EMBL" id="JBBHLL010000003">
    <property type="protein sequence ID" value="KAK7834820.1"/>
    <property type="molecule type" value="Genomic_DNA"/>
</dbReference>
<dbReference type="Proteomes" id="UP001488838">
    <property type="component" value="Unassembled WGS sequence"/>
</dbReference>
<proteinExistence type="predicted"/>
<name>A0AAW0K813_MYOGA</name>
<feature type="region of interest" description="Disordered" evidence="1">
    <location>
        <begin position="33"/>
        <end position="65"/>
    </location>
</feature>
<keyword evidence="3" id="KW-1185">Reference proteome</keyword>
<evidence type="ECO:0000313" key="3">
    <source>
        <dbReference type="Proteomes" id="UP001488838"/>
    </source>
</evidence>
<sequence length="110" mass="11875">MSTAMEKAAQPRVSTTEAWLRFNSKLEPQSSEADFLYGPLLKPSQGPVRGTQKSQQPAQSPPPAFLCSAKQQRAHLSSCQALTALEAKRLPLRSAQVSAQSSVAKPRGQL</sequence>
<gene>
    <name evidence="2" type="ORF">U0070_022791</name>
</gene>
<organism evidence="2 3">
    <name type="scientific">Myodes glareolus</name>
    <name type="common">Bank vole</name>
    <name type="synonym">Clethrionomys glareolus</name>
    <dbReference type="NCBI Taxonomy" id="447135"/>
    <lineage>
        <taxon>Eukaryota</taxon>
        <taxon>Metazoa</taxon>
        <taxon>Chordata</taxon>
        <taxon>Craniata</taxon>
        <taxon>Vertebrata</taxon>
        <taxon>Euteleostomi</taxon>
        <taxon>Mammalia</taxon>
        <taxon>Eutheria</taxon>
        <taxon>Euarchontoglires</taxon>
        <taxon>Glires</taxon>
        <taxon>Rodentia</taxon>
        <taxon>Myomorpha</taxon>
        <taxon>Muroidea</taxon>
        <taxon>Cricetidae</taxon>
        <taxon>Arvicolinae</taxon>
        <taxon>Myodes</taxon>
    </lineage>
</organism>
<evidence type="ECO:0000313" key="2">
    <source>
        <dbReference type="EMBL" id="KAK7834820.1"/>
    </source>
</evidence>
<evidence type="ECO:0000256" key="1">
    <source>
        <dbReference type="SAM" id="MobiDB-lite"/>
    </source>
</evidence>
<protein>
    <submittedName>
        <fullName evidence="2">Uncharacterized protein</fullName>
    </submittedName>
</protein>
<dbReference type="AlphaFoldDB" id="A0AAW0K813"/>
<accession>A0AAW0K813</accession>